<organism evidence="1 2">
    <name type="scientific">Rhododendron griersonianum</name>
    <dbReference type="NCBI Taxonomy" id="479676"/>
    <lineage>
        <taxon>Eukaryota</taxon>
        <taxon>Viridiplantae</taxon>
        <taxon>Streptophyta</taxon>
        <taxon>Embryophyta</taxon>
        <taxon>Tracheophyta</taxon>
        <taxon>Spermatophyta</taxon>
        <taxon>Magnoliopsida</taxon>
        <taxon>eudicotyledons</taxon>
        <taxon>Gunneridae</taxon>
        <taxon>Pentapetalae</taxon>
        <taxon>asterids</taxon>
        <taxon>Ericales</taxon>
        <taxon>Ericaceae</taxon>
        <taxon>Ericoideae</taxon>
        <taxon>Rhodoreae</taxon>
        <taxon>Rhododendron</taxon>
    </lineage>
</organism>
<proteinExistence type="predicted"/>
<evidence type="ECO:0000313" key="2">
    <source>
        <dbReference type="Proteomes" id="UP000823749"/>
    </source>
</evidence>
<dbReference type="EMBL" id="JACTNZ010000002">
    <property type="protein sequence ID" value="KAG5563413.1"/>
    <property type="molecule type" value="Genomic_DNA"/>
</dbReference>
<keyword evidence="2" id="KW-1185">Reference proteome</keyword>
<protein>
    <submittedName>
        <fullName evidence="1">Uncharacterized protein</fullName>
    </submittedName>
</protein>
<evidence type="ECO:0000313" key="1">
    <source>
        <dbReference type="EMBL" id="KAG5563413.1"/>
    </source>
</evidence>
<sequence length="159" mass="18275">MFALHTLLYFQYYNKIVNSPQCFIISLNQNNMQPSGFCTFIDSPSTDAFQNGVVSQHRGINSCIFTNEIANSTIRRRSINHITAEELELTGIKNQLPYRRECPQESYAGEDNHNEDIDPIGEGRSRWLKANVVEKHGEYEIQGDESNCSYYSINVTKER</sequence>
<accession>A0AAV6LE76</accession>
<name>A0AAV6LE76_9ERIC</name>
<dbReference type="AlphaFoldDB" id="A0AAV6LE76"/>
<dbReference type="Proteomes" id="UP000823749">
    <property type="component" value="Chromosome 2"/>
</dbReference>
<reference evidence="1" key="1">
    <citation type="submission" date="2020-08" db="EMBL/GenBank/DDBJ databases">
        <title>Plant Genome Project.</title>
        <authorList>
            <person name="Zhang R.-G."/>
        </authorList>
    </citation>
    <scope>NUCLEOTIDE SEQUENCE</scope>
    <source>
        <strain evidence="1">WSP0</strain>
        <tissue evidence="1">Leaf</tissue>
    </source>
</reference>
<gene>
    <name evidence="1" type="ORF">RHGRI_005985</name>
</gene>
<comment type="caution">
    <text evidence="1">The sequence shown here is derived from an EMBL/GenBank/DDBJ whole genome shotgun (WGS) entry which is preliminary data.</text>
</comment>